<evidence type="ECO:0000313" key="3">
    <source>
        <dbReference type="Proteomes" id="UP000315677"/>
    </source>
</evidence>
<evidence type="ECO:0000313" key="2">
    <source>
        <dbReference type="EMBL" id="TQM15755.1"/>
    </source>
</evidence>
<dbReference type="AlphaFoldDB" id="A0A543E2F2"/>
<sequence length="203" mass="21307">MRFYAERPARASLQLLADLLAVGWVVACVLVARAAHGLILRLQEPARAIAGAGDSIRGAFDDAARTASEVPFVGDDLARALATGTGAGDSLATAGQEQVEAVAAVALGTGVAVVLLGALPVLAVWLPLRLRYARLARSAVTARAVDTDLLALRAIARRPVRRLLEVSPDPAAAWRRDDRGVVRDLAALELRSLGLRASRTPPD</sequence>
<protein>
    <submittedName>
        <fullName evidence="2">Uncharacterized protein</fullName>
    </submittedName>
</protein>
<comment type="caution">
    <text evidence="2">The sequence shown here is derived from an EMBL/GenBank/DDBJ whole genome shotgun (WGS) entry which is preliminary data.</text>
</comment>
<dbReference type="Proteomes" id="UP000315677">
    <property type="component" value="Unassembled WGS sequence"/>
</dbReference>
<dbReference type="RefSeq" id="WP_142052050.1">
    <property type="nucleotide sequence ID" value="NZ_VFPA01000001.1"/>
</dbReference>
<name>A0A543E2F2_9PSEU</name>
<keyword evidence="1" id="KW-0472">Membrane</keyword>
<keyword evidence="1" id="KW-1133">Transmembrane helix</keyword>
<dbReference type="OrthoDB" id="5198533at2"/>
<proteinExistence type="predicted"/>
<dbReference type="EMBL" id="VFPA01000001">
    <property type="protein sequence ID" value="TQM15755.1"/>
    <property type="molecule type" value="Genomic_DNA"/>
</dbReference>
<feature type="transmembrane region" description="Helical" evidence="1">
    <location>
        <begin position="12"/>
        <end position="35"/>
    </location>
</feature>
<gene>
    <name evidence="2" type="ORF">FB558_2547</name>
</gene>
<keyword evidence="3" id="KW-1185">Reference proteome</keyword>
<accession>A0A543E2F2</accession>
<organism evidence="2 3">
    <name type="scientific">Pseudonocardia kunmingensis</name>
    <dbReference type="NCBI Taxonomy" id="630975"/>
    <lineage>
        <taxon>Bacteria</taxon>
        <taxon>Bacillati</taxon>
        <taxon>Actinomycetota</taxon>
        <taxon>Actinomycetes</taxon>
        <taxon>Pseudonocardiales</taxon>
        <taxon>Pseudonocardiaceae</taxon>
        <taxon>Pseudonocardia</taxon>
    </lineage>
</organism>
<feature type="transmembrane region" description="Helical" evidence="1">
    <location>
        <begin position="101"/>
        <end position="128"/>
    </location>
</feature>
<evidence type="ECO:0000256" key="1">
    <source>
        <dbReference type="SAM" id="Phobius"/>
    </source>
</evidence>
<reference evidence="2 3" key="1">
    <citation type="submission" date="2019-06" db="EMBL/GenBank/DDBJ databases">
        <title>Sequencing the genomes of 1000 actinobacteria strains.</title>
        <authorList>
            <person name="Klenk H.-P."/>
        </authorList>
    </citation>
    <scope>NUCLEOTIDE SEQUENCE [LARGE SCALE GENOMIC DNA]</scope>
    <source>
        <strain evidence="2 3">DSM 45301</strain>
    </source>
</reference>
<keyword evidence="1" id="KW-0812">Transmembrane</keyword>